<evidence type="ECO:0000313" key="4">
    <source>
        <dbReference type="EMBL" id="CAF3978557.1"/>
    </source>
</evidence>
<keyword evidence="6" id="KW-1185">Reference proteome</keyword>
<proteinExistence type="predicted"/>
<evidence type="ECO:0000313" key="6">
    <source>
        <dbReference type="Proteomes" id="UP000663866"/>
    </source>
</evidence>
<accession>A0A816NFC3</accession>
<evidence type="ECO:0000313" key="3">
    <source>
        <dbReference type="EMBL" id="CAF2124367.1"/>
    </source>
</evidence>
<evidence type="ECO:0000313" key="7">
    <source>
        <dbReference type="Proteomes" id="UP000663887"/>
    </source>
</evidence>
<protein>
    <submittedName>
        <fullName evidence="2">Uncharacterized protein</fullName>
    </submittedName>
</protein>
<dbReference type="AlphaFoldDB" id="A0A816NFC3"/>
<dbReference type="Proteomes" id="UP000663856">
    <property type="component" value="Unassembled WGS sequence"/>
</dbReference>
<organism evidence="2 7">
    <name type="scientific">Rotaria magnacalcarata</name>
    <dbReference type="NCBI Taxonomy" id="392030"/>
    <lineage>
        <taxon>Eukaryota</taxon>
        <taxon>Metazoa</taxon>
        <taxon>Spiralia</taxon>
        <taxon>Gnathifera</taxon>
        <taxon>Rotifera</taxon>
        <taxon>Eurotatoria</taxon>
        <taxon>Bdelloidea</taxon>
        <taxon>Philodinida</taxon>
        <taxon>Philodinidae</taxon>
        <taxon>Rotaria</taxon>
    </lineage>
</organism>
<feature type="region of interest" description="Disordered" evidence="1">
    <location>
        <begin position="1"/>
        <end position="20"/>
    </location>
</feature>
<dbReference type="Proteomes" id="UP000663866">
    <property type="component" value="Unassembled WGS sequence"/>
</dbReference>
<dbReference type="EMBL" id="CAJNRF010010738">
    <property type="protein sequence ID" value="CAF2124367.1"/>
    <property type="molecule type" value="Genomic_DNA"/>
</dbReference>
<dbReference type="EMBL" id="CAJNRG010001408">
    <property type="protein sequence ID" value="CAF2033122.1"/>
    <property type="molecule type" value="Genomic_DNA"/>
</dbReference>
<dbReference type="Proteomes" id="UP000663887">
    <property type="component" value="Unassembled WGS sequence"/>
</dbReference>
<dbReference type="EMBL" id="CAJOBF010003268">
    <property type="protein sequence ID" value="CAF4082603.1"/>
    <property type="molecule type" value="Genomic_DNA"/>
</dbReference>
<reference evidence="2" key="1">
    <citation type="submission" date="2021-02" db="EMBL/GenBank/DDBJ databases">
        <authorList>
            <person name="Nowell W R."/>
        </authorList>
    </citation>
    <scope>NUCLEOTIDE SEQUENCE</scope>
</reference>
<name>A0A816NFC3_9BILA</name>
<comment type="caution">
    <text evidence="2">The sequence shown here is derived from an EMBL/GenBank/DDBJ whole genome shotgun (WGS) entry which is preliminary data.</text>
</comment>
<gene>
    <name evidence="4" type="ORF">OVN521_LOCUS13792</name>
    <name evidence="5" type="ORF">UXM345_LOCUS21162</name>
    <name evidence="3" type="ORF">WKI299_LOCUS25031</name>
    <name evidence="2" type="ORF">XDN619_LOCUS5342</name>
</gene>
<sequence length="219" mass="24898">MENRSSHIPTGFIETKPPRPGSKEWYSLNSCSNVFVVESANGHLNVSKVKNACENKLKISSGTLFGLDQGEWGGQLVFIPDDTTKESIVIKNGNMKFSFIFKDKIYFIEGLAHMSVSKGALYELDITNNNFDYKKIIDFEDSPEAFTICHNKLFIASHRCFYVLENFEKKILFKDTFWDSSYPSSIAVIDEQNVFVGIRGGIVKLDLTKQSLEFYKNTN</sequence>
<evidence type="ECO:0000256" key="1">
    <source>
        <dbReference type="SAM" id="MobiDB-lite"/>
    </source>
</evidence>
<evidence type="ECO:0000313" key="2">
    <source>
        <dbReference type="EMBL" id="CAF2033122.1"/>
    </source>
</evidence>
<evidence type="ECO:0000313" key="5">
    <source>
        <dbReference type="EMBL" id="CAF4082603.1"/>
    </source>
</evidence>
<dbReference type="EMBL" id="CAJOBG010002038">
    <property type="protein sequence ID" value="CAF3978557.1"/>
    <property type="molecule type" value="Genomic_DNA"/>
</dbReference>
<dbReference type="Proteomes" id="UP000663842">
    <property type="component" value="Unassembled WGS sequence"/>
</dbReference>